<organism evidence="1 2">
    <name type="scientific">Dorcoceras hygrometricum</name>
    <dbReference type="NCBI Taxonomy" id="472368"/>
    <lineage>
        <taxon>Eukaryota</taxon>
        <taxon>Viridiplantae</taxon>
        <taxon>Streptophyta</taxon>
        <taxon>Embryophyta</taxon>
        <taxon>Tracheophyta</taxon>
        <taxon>Spermatophyta</taxon>
        <taxon>Magnoliopsida</taxon>
        <taxon>eudicotyledons</taxon>
        <taxon>Gunneridae</taxon>
        <taxon>Pentapetalae</taxon>
        <taxon>asterids</taxon>
        <taxon>lamiids</taxon>
        <taxon>Lamiales</taxon>
        <taxon>Gesneriaceae</taxon>
        <taxon>Didymocarpoideae</taxon>
        <taxon>Trichosporeae</taxon>
        <taxon>Loxocarpinae</taxon>
        <taxon>Dorcoceras</taxon>
    </lineage>
</organism>
<evidence type="ECO:0000313" key="1">
    <source>
        <dbReference type="EMBL" id="KZV55753.1"/>
    </source>
</evidence>
<gene>
    <name evidence="1" type="ORF">F511_21384</name>
</gene>
<protein>
    <submittedName>
        <fullName evidence="1">Uncharacterized protein</fullName>
    </submittedName>
</protein>
<dbReference type="Proteomes" id="UP000250235">
    <property type="component" value="Unassembled WGS sequence"/>
</dbReference>
<dbReference type="AlphaFoldDB" id="A0A2Z7D9L3"/>
<sequence>MFAGFLVQANEVIEIPVMDRLGAVRGILSMKGKVAKKARSRSATAQIEIQVRIPEEVIQTHHVEEIQGDPVDETQVIPGHELQADVSGDAPVDPAEQIQVVTPEPNGATRIGAVYHVPMGKYENVFPESQGVQANEVIEIPVMDRLGAVRGILSMKGKVAKKARSRSATAQIEIQVRIPEEVIQTHHVEEIQGDPVDETQVIPGHELQADVSGDAPVDPAEQIQVVTPEPNGATRIGSTSRQRSPFSLVIVTIYAII</sequence>
<keyword evidence="2" id="KW-1185">Reference proteome</keyword>
<dbReference type="EMBL" id="KQ988456">
    <property type="protein sequence ID" value="KZV55753.1"/>
    <property type="molecule type" value="Genomic_DNA"/>
</dbReference>
<proteinExistence type="predicted"/>
<reference evidence="1 2" key="1">
    <citation type="journal article" date="2015" name="Proc. Natl. Acad. Sci. U.S.A.">
        <title>The resurrection genome of Boea hygrometrica: A blueprint for survival of dehydration.</title>
        <authorList>
            <person name="Xiao L."/>
            <person name="Yang G."/>
            <person name="Zhang L."/>
            <person name="Yang X."/>
            <person name="Zhao S."/>
            <person name="Ji Z."/>
            <person name="Zhou Q."/>
            <person name="Hu M."/>
            <person name="Wang Y."/>
            <person name="Chen M."/>
            <person name="Xu Y."/>
            <person name="Jin H."/>
            <person name="Xiao X."/>
            <person name="Hu G."/>
            <person name="Bao F."/>
            <person name="Hu Y."/>
            <person name="Wan P."/>
            <person name="Li L."/>
            <person name="Deng X."/>
            <person name="Kuang T."/>
            <person name="Xiang C."/>
            <person name="Zhu J.K."/>
            <person name="Oliver M.J."/>
            <person name="He Y."/>
        </authorList>
    </citation>
    <scope>NUCLEOTIDE SEQUENCE [LARGE SCALE GENOMIC DNA]</scope>
    <source>
        <strain evidence="2">cv. XS01</strain>
    </source>
</reference>
<name>A0A2Z7D9L3_9LAMI</name>
<accession>A0A2Z7D9L3</accession>
<evidence type="ECO:0000313" key="2">
    <source>
        <dbReference type="Proteomes" id="UP000250235"/>
    </source>
</evidence>